<dbReference type="Proteomes" id="UP000887159">
    <property type="component" value="Unassembled WGS sequence"/>
</dbReference>
<accession>A0A8X6V2A2</accession>
<comment type="caution">
    <text evidence="1">The sequence shown here is derived from an EMBL/GenBank/DDBJ whole genome shotgun (WGS) entry which is preliminary data.</text>
</comment>
<gene>
    <name evidence="1" type="ORF">TNCV_710421</name>
</gene>
<sequence>MKGGFLQTFLANERKIAMTVRNHQNTFTHSRMSGKLEEGRNLTSVTQELGIDYIVVSRTWKASEKTGRAWLSYQTLVIRRNYPSTRMCVYSEHLEYAFGARLAERTYPPKNTRQLTLELFEVWQILPQELLINLVSCPPRWF</sequence>
<dbReference type="AlphaFoldDB" id="A0A8X6V2A2"/>
<name>A0A8X6V2A2_TRICX</name>
<dbReference type="EMBL" id="BMAU01021148">
    <property type="protein sequence ID" value="GFX92537.1"/>
    <property type="molecule type" value="Genomic_DNA"/>
</dbReference>
<reference evidence="1" key="1">
    <citation type="submission" date="2020-08" db="EMBL/GenBank/DDBJ databases">
        <title>Multicomponent nature underlies the extraordinary mechanical properties of spider dragline silk.</title>
        <authorList>
            <person name="Kono N."/>
            <person name="Nakamura H."/>
            <person name="Mori M."/>
            <person name="Yoshida Y."/>
            <person name="Ohtoshi R."/>
            <person name="Malay A.D."/>
            <person name="Moran D.A.P."/>
            <person name="Tomita M."/>
            <person name="Numata K."/>
            <person name="Arakawa K."/>
        </authorList>
    </citation>
    <scope>NUCLEOTIDE SEQUENCE</scope>
</reference>
<protein>
    <submittedName>
        <fullName evidence="1">Uncharacterized protein</fullName>
    </submittedName>
</protein>
<keyword evidence="2" id="KW-1185">Reference proteome</keyword>
<evidence type="ECO:0000313" key="2">
    <source>
        <dbReference type="Proteomes" id="UP000887159"/>
    </source>
</evidence>
<proteinExistence type="predicted"/>
<evidence type="ECO:0000313" key="1">
    <source>
        <dbReference type="EMBL" id="GFX92537.1"/>
    </source>
</evidence>
<organism evidence="1 2">
    <name type="scientific">Trichonephila clavipes</name>
    <name type="common">Golden silk orbweaver</name>
    <name type="synonym">Nephila clavipes</name>
    <dbReference type="NCBI Taxonomy" id="2585209"/>
    <lineage>
        <taxon>Eukaryota</taxon>
        <taxon>Metazoa</taxon>
        <taxon>Ecdysozoa</taxon>
        <taxon>Arthropoda</taxon>
        <taxon>Chelicerata</taxon>
        <taxon>Arachnida</taxon>
        <taxon>Araneae</taxon>
        <taxon>Araneomorphae</taxon>
        <taxon>Entelegynae</taxon>
        <taxon>Araneoidea</taxon>
        <taxon>Nephilidae</taxon>
        <taxon>Trichonephila</taxon>
    </lineage>
</organism>